<dbReference type="Proteomes" id="UP000035682">
    <property type="component" value="Unplaced"/>
</dbReference>
<feature type="compositionally biased region" description="Acidic residues" evidence="1">
    <location>
        <begin position="118"/>
        <end position="129"/>
    </location>
</feature>
<dbReference type="GeneID" id="36375449"/>
<name>A0A090L6F1_STRRB</name>
<feature type="region of interest" description="Disordered" evidence="1">
    <location>
        <begin position="260"/>
        <end position="301"/>
    </location>
</feature>
<feature type="compositionally biased region" description="Low complexity" evidence="1">
    <location>
        <begin position="281"/>
        <end position="290"/>
    </location>
</feature>
<gene>
    <name evidence="2 4 5" type="ORF">SRAE_1000134900</name>
</gene>
<dbReference type="WormBase" id="SRAE_1000134900">
    <property type="protein sequence ID" value="SRP09412"/>
    <property type="gene ID" value="WBGene00257954"/>
</dbReference>
<sequence length="301" mass="34220">MDNTSVPIFNNLKTWVLDDGICVTASFISKFYCENKDNINGTFLLFKKMIHKTIDGEDYVHYETILANEEDLDRIINDSSSDEILGKTLYAVQPKGVLFDNKCLKRDYLSSTSNFSESDNDFTEGVNDDSFDKSCDLPQKENMEDTSNNDNQEEDSVDMKENNLNESSKEKGTKRKFSDDEVEKTCDEEEDLKKRKISEEPKDNVPVKSIKPTKKETKSKTTSKGSHKENTFTKDLTNKEIVTETFVNEDGFLVTKSTVKAGKSQLLQDPTPKSPLKKSKSSQSKVPQKQTLLSNFFTKKN</sequence>
<feature type="compositionally biased region" description="Polar residues" evidence="1">
    <location>
        <begin position="291"/>
        <end position="301"/>
    </location>
</feature>
<protein>
    <submittedName>
        <fullName evidence="4">DNA polymerase delta subunit 3</fullName>
    </submittedName>
</protein>
<evidence type="ECO:0000313" key="4">
    <source>
        <dbReference type="WBParaSite" id="SRAE_1000134900.1"/>
    </source>
</evidence>
<reference evidence="2 3" key="1">
    <citation type="submission" date="2014-09" db="EMBL/GenBank/DDBJ databases">
        <authorList>
            <person name="Martin A.A."/>
        </authorList>
    </citation>
    <scope>NUCLEOTIDE SEQUENCE</scope>
    <source>
        <strain evidence="3">ED321</strain>
        <strain evidence="2">ED321 Heterogonic</strain>
    </source>
</reference>
<feature type="region of interest" description="Disordered" evidence="1">
    <location>
        <begin position="114"/>
        <end position="232"/>
    </location>
</feature>
<dbReference type="WBParaSite" id="SRAE_1000134900.1">
    <property type="protein sequence ID" value="SRAE_1000134900.1"/>
    <property type="gene ID" value="WBGene00257954"/>
</dbReference>
<dbReference type="CTD" id="36375449"/>
<evidence type="ECO:0000313" key="5">
    <source>
        <dbReference type="WormBase" id="SRAE_1000134900"/>
    </source>
</evidence>
<accession>A0A090L6F1</accession>
<reference evidence="4" key="2">
    <citation type="submission" date="2020-12" db="UniProtKB">
        <authorList>
            <consortium name="WormBaseParasite"/>
        </authorList>
    </citation>
    <scope>IDENTIFICATION</scope>
</reference>
<feature type="compositionally biased region" description="Basic and acidic residues" evidence="1">
    <location>
        <begin position="130"/>
        <end position="143"/>
    </location>
</feature>
<evidence type="ECO:0000313" key="2">
    <source>
        <dbReference type="EMBL" id="CEF63084.1"/>
    </source>
</evidence>
<feature type="compositionally biased region" description="Basic and acidic residues" evidence="1">
    <location>
        <begin position="157"/>
        <end position="205"/>
    </location>
</feature>
<proteinExistence type="predicted"/>
<keyword evidence="3" id="KW-1185">Reference proteome</keyword>
<dbReference type="AlphaFoldDB" id="A0A090L6F1"/>
<organism evidence="2">
    <name type="scientific">Strongyloides ratti</name>
    <name type="common">Parasitic roundworm</name>
    <dbReference type="NCBI Taxonomy" id="34506"/>
    <lineage>
        <taxon>Eukaryota</taxon>
        <taxon>Metazoa</taxon>
        <taxon>Ecdysozoa</taxon>
        <taxon>Nematoda</taxon>
        <taxon>Chromadorea</taxon>
        <taxon>Rhabditida</taxon>
        <taxon>Tylenchina</taxon>
        <taxon>Panagrolaimomorpha</taxon>
        <taxon>Strongyloidoidea</taxon>
        <taxon>Strongyloididae</taxon>
        <taxon>Strongyloides</taxon>
    </lineage>
</organism>
<dbReference type="RefSeq" id="XP_024502286.1">
    <property type="nucleotide sequence ID" value="XM_024648293.1"/>
</dbReference>
<dbReference type="EMBL" id="LN609528">
    <property type="protein sequence ID" value="CEF63084.1"/>
    <property type="molecule type" value="Genomic_DNA"/>
</dbReference>
<evidence type="ECO:0000256" key="1">
    <source>
        <dbReference type="SAM" id="MobiDB-lite"/>
    </source>
</evidence>
<evidence type="ECO:0000313" key="3">
    <source>
        <dbReference type="Proteomes" id="UP000035682"/>
    </source>
</evidence>